<name>A0A318EL72_9FIRM</name>
<accession>A0A318EL72</accession>
<dbReference type="EMBL" id="QICS01000024">
    <property type="protein sequence ID" value="PXV84598.1"/>
    <property type="molecule type" value="Genomic_DNA"/>
</dbReference>
<proteinExistence type="predicted"/>
<evidence type="ECO:0000313" key="1">
    <source>
        <dbReference type="EMBL" id="PXV84598.1"/>
    </source>
</evidence>
<evidence type="ECO:0000313" key="2">
    <source>
        <dbReference type="Proteomes" id="UP000247523"/>
    </source>
</evidence>
<protein>
    <submittedName>
        <fullName evidence="1">Uncharacterized protein</fullName>
    </submittedName>
</protein>
<comment type="caution">
    <text evidence="1">The sequence shown here is derived from an EMBL/GenBank/DDBJ whole genome shotgun (WGS) entry which is preliminary data.</text>
</comment>
<dbReference type="Proteomes" id="UP000247523">
    <property type="component" value="Unassembled WGS sequence"/>
</dbReference>
<organism evidence="1 2">
    <name type="scientific">Lachnotalea glycerini</name>
    <dbReference type="NCBI Taxonomy" id="1763509"/>
    <lineage>
        <taxon>Bacteria</taxon>
        <taxon>Bacillati</taxon>
        <taxon>Bacillota</taxon>
        <taxon>Clostridia</taxon>
        <taxon>Lachnospirales</taxon>
        <taxon>Lachnospiraceae</taxon>
        <taxon>Lachnotalea</taxon>
    </lineage>
</organism>
<sequence length="51" mass="5525">MSPNTMKATAGIGDIVSMPGEIHIKSEPTKTVKPLQTDIKASLKGIFELHY</sequence>
<dbReference type="AlphaFoldDB" id="A0A318EL72"/>
<gene>
    <name evidence="1" type="ORF">C8E03_1241</name>
</gene>
<reference evidence="1 2" key="1">
    <citation type="submission" date="2018-05" db="EMBL/GenBank/DDBJ databases">
        <title>Genomic Encyclopedia of Type Strains, Phase IV (KMG-IV): sequencing the most valuable type-strain genomes for metagenomic binning, comparative biology and taxonomic classification.</title>
        <authorList>
            <person name="Goeker M."/>
        </authorList>
    </citation>
    <scope>NUCLEOTIDE SEQUENCE [LARGE SCALE GENOMIC DNA]</scope>
    <source>
        <strain evidence="1 2">DSM 28816</strain>
    </source>
</reference>